<keyword evidence="2" id="KW-1185">Reference proteome</keyword>
<sequence>MKPASDNVQSLAQYLFSDECLPWLRQEARIIMSRAASLDLPAKLWPFPAPRGTSPQEMDQNIEDVAHEFWLYLQNFLAKGMAPPLETSDSQGRPGRTTAAYLRNGFLLNLRDQARHKDISQYRYLYRRLRQAIAEGPEFYSRSIGGGSFFSLELGAKPQAALETRVGESYAQWPSPAGLVGPKDLERLRAKDLNLLAEFFWRQAVERLGRPAFLPIRSLVDFLVAHYEHLRDPQQRQLSDQALAHEGLAAHNVSDQDGLEILAWQVASLWSSKRRKVFQLTLDPGNLTLEQIAQMTGLSGPSHVKYQLDRACDDLALVFESWPGVAPAARERSFWTKFLLYIAETCKKDFGDR</sequence>
<evidence type="ECO:0000313" key="1">
    <source>
        <dbReference type="EMBL" id="BEQ16002.1"/>
    </source>
</evidence>
<proteinExistence type="predicted"/>
<reference evidence="2" key="1">
    <citation type="journal article" date="2023" name="Arch. Microbiol.">
        <title>Desulfoferula mesophilus gen. nov. sp. nov., a mesophilic sulfate-reducing bacterium isolated from a brackish lake sediment.</title>
        <authorList>
            <person name="Watanabe T."/>
            <person name="Yabe T."/>
            <person name="Tsuji J.M."/>
            <person name="Fukui M."/>
        </authorList>
    </citation>
    <scope>NUCLEOTIDE SEQUENCE [LARGE SCALE GENOMIC DNA]</scope>
    <source>
        <strain evidence="2">12FAK</strain>
    </source>
</reference>
<protein>
    <submittedName>
        <fullName evidence="1">Uncharacterized protein</fullName>
    </submittedName>
</protein>
<organism evidence="1 2">
    <name type="scientific">Desulfoferula mesophila</name>
    <dbReference type="NCBI Taxonomy" id="3058419"/>
    <lineage>
        <taxon>Bacteria</taxon>
        <taxon>Pseudomonadati</taxon>
        <taxon>Thermodesulfobacteriota</taxon>
        <taxon>Desulfarculia</taxon>
        <taxon>Desulfarculales</taxon>
        <taxon>Desulfarculaceae</taxon>
        <taxon>Desulfoferula</taxon>
    </lineage>
</organism>
<dbReference type="EMBL" id="AP028679">
    <property type="protein sequence ID" value="BEQ16002.1"/>
    <property type="molecule type" value="Genomic_DNA"/>
</dbReference>
<dbReference type="AlphaFoldDB" id="A0AAU9F4H1"/>
<evidence type="ECO:0000313" key="2">
    <source>
        <dbReference type="Proteomes" id="UP001366166"/>
    </source>
</evidence>
<dbReference type="RefSeq" id="WP_338601232.1">
    <property type="nucleotide sequence ID" value="NZ_AP028679.1"/>
</dbReference>
<name>A0AAU9F4H1_9BACT</name>
<gene>
    <name evidence="1" type="ORF">FAK_30680</name>
</gene>
<dbReference type="Proteomes" id="UP001366166">
    <property type="component" value="Chromosome"/>
</dbReference>
<dbReference type="KEGG" id="dmp:FAK_30680"/>
<accession>A0AAU9F4H1</accession>